<keyword evidence="4" id="KW-1185">Reference proteome</keyword>
<dbReference type="CDD" id="cd07185">
    <property type="entry name" value="OmpA_C-like"/>
    <property type="match status" value="1"/>
</dbReference>
<feature type="domain" description="OmpA-like" evidence="2">
    <location>
        <begin position="5"/>
        <end position="126"/>
    </location>
</feature>
<dbReference type="AlphaFoldDB" id="A0A090RWY9"/>
<dbReference type="Pfam" id="PF00691">
    <property type="entry name" value="OmpA"/>
    <property type="match status" value="1"/>
</dbReference>
<dbReference type="STRING" id="990268.JCM19235_1157"/>
<proteinExistence type="predicted"/>
<dbReference type="Gene3D" id="3.30.1330.60">
    <property type="entry name" value="OmpA-like domain"/>
    <property type="match status" value="1"/>
</dbReference>
<evidence type="ECO:0000256" key="1">
    <source>
        <dbReference type="PROSITE-ProRule" id="PRU00473"/>
    </source>
</evidence>
<gene>
    <name evidence="3" type="ORF">JCM19235_1157</name>
</gene>
<dbReference type="PANTHER" id="PTHR30329">
    <property type="entry name" value="STATOR ELEMENT OF FLAGELLAR MOTOR COMPLEX"/>
    <property type="match status" value="1"/>
</dbReference>
<dbReference type="InterPro" id="IPR006665">
    <property type="entry name" value="OmpA-like"/>
</dbReference>
<dbReference type="SUPFAM" id="SSF103088">
    <property type="entry name" value="OmpA-like"/>
    <property type="match status" value="1"/>
</dbReference>
<reference evidence="3 4" key="1">
    <citation type="submission" date="2014-09" db="EMBL/GenBank/DDBJ databases">
        <title>Vibrio maritimus JCM 19235. (C45) whole genome shotgun sequence.</title>
        <authorList>
            <person name="Sawabe T."/>
            <person name="Meirelles P."/>
            <person name="Nakanishi M."/>
            <person name="Sayaka M."/>
            <person name="Hattori M."/>
            <person name="Ohkuma M."/>
        </authorList>
    </citation>
    <scope>NUCLEOTIDE SEQUENCE [LARGE SCALE GENOMIC DNA]</scope>
    <source>
        <strain evidence="4">JCM19235</strain>
    </source>
</reference>
<dbReference type="Proteomes" id="UP000029228">
    <property type="component" value="Unassembled WGS sequence"/>
</dbReference>
<keyword evidence="3" id="KW-0969">Cilium</keyword>
<dbReference type="InterPro" id="IPR050330">
    <property type="entry name" value="Bact_OuterMem_StrucFunc"/>
</dbReference>
<name>A0A090RWY9_9VIBR</name>
<evidence type="ECO:0000313" key="3">
    <source>
        <dbReference type="EMBL" id="GAL19801.1"/>
    </source>
</evidence>
<protein>
    <submittedName>
        <fullName evidence="3">Flagellar motor rotation protein MotB</fullName>
    </submittedName>
</protein>
<dbReference type="PROSITE" id="PS51123">
    <property type="entry name" value="OMPA_2"/>
    <property type="match status" value="1"/>
</dbReference>
<keyword evidence="3" id="KW-0282">Flagellum</keyword>
<dbReference type="InterPro" id="IPR036737">
    <property type="entry name" value="OmpA-like_sf"/>
</dbReference>
<organism evidence="3 4">
    <name type="scientific">Vibrio maritimus</name>
    <dbReference type="NCBI Taxonomy" id="990268"/>
    <lineage>
        <taxon>Bacteria</taxon>
        <taxon>Pseudomonadati</taxon>
        <taxon>Pseudomonadota</taxon>
        <taxon>Gammaproteobacteria</taxon>
        <taxon>Vibrionales</taxon>
        <taxon>Vibrionaceae</taxon>
        <taxon>Vibrio</taxon>
    </lineage>
</organism>
<accession>A0A090RWY9</accession>
<comment type="caution">
    <text evidence="3">The sequence shown here is derived from an EMBL/GenBank/DDBJ whole genome shotgun (WGS) entry which is preliminary data.</text>
</comment>
<dbReference type="GO" id="GO:0016020">
    <property type="term" value="C:membrane"/>
    <property type="evidence" value="ECO:0007669"/>
    <property type="project" value="UniProtKB-UniRule"/>
</dbReference>
<keyword evidence="1" id="KW-0472">Membrane</keyword>
<dbReference type="PANTHER" id="PTHR30329:SF21">
    <property type="entry name" value="LIPOPROTEIN YIAD-RELATED"/>
    <property type="match status" value="1"/>
</dbReference>
<evidence type="ECO:0000313" key="4">
    <source>
        <dbReference type="Proteomes" id="UP000029228"/>
    </source>
</evidence>
<evidence type="ECO:0000259" key="2">
    <source>
        <dbReference type="PROSITE" id="PS51123"/>
    </source>
</evidence>
<dbReference type="EMBL" id="BBMR01000004">
    <property type="protein sequence ID" value="GAL19801.1"/>
    <property type="molecule type" value="Genomic_DNA"/>
</dbReference>
<keyword evidence="3" id="KW-0966">Cell projection</keyword>
<sequence length="138" mass="15510">MENLGQQLVIRIQEKGAFPEGSAFLQPKFRPLVRQVADLVKDIPGQVRVSGHTDNLPLDSELYRSNWDLTSQRAVSVAQEMEKVKGFSHLRLRVIGVADTEPLGPNDTERQRARNRRVEISIMQGEPVYTDEVSADGN</sequence>